<evidence type="ECO:0000256" key="2">
    <source>
        <dbReference type="ARBA" id="ARBA00023002"/>
    </source>
</evidence>
<evidence type="ECO:0000259" key="5">
    <source>
        <dbReference type="Pfam" id="PF00389"/>
    </source>
</evidence>
<dbReference type="AlphaFoldDB" id="A0A933E8H4"/>
<dbReference type="SUPFAM" id="SSF51735">
    <property type="entry name" value="NAD(P)-binding Rossmann-fold domains"/>
    <property type="match status" value="1"/>
</dbReference>
<dbReference type="EMBL" id="JACQRX010000054">
    <property type="protein sequence ID" value="MBI4251063.1"/>
    <property type="molecule type" value="Genomic_DNA"/>
</dbReference>
<dbReference type="InterPro" id="IPR006140">
    <property type="entry name" value="D-isomer_DH_NAD-bd"/>
</dbReference>
<dbReference type="GO" id="GO:0016616">
    <property type="term" value="F:oxidoreductase activity, acting on the CH-OH group of donors, NAD or NADP as acceptor"/>
    <property type="evidence" value="ECO:0007669"/>
    <property type="project" value="InterPro"/>
</dbReference>
<name>A0A933E8H4_UNCTE</name>
<dbReference type="PROSITE" id="PS00671">
    <property type="entry name" value="D_2_HYDROXYACID_DH_3"/>
    <property type="match status" value="1"/>
</dbReference>
<feature type="domain" description="D-isomer specific 2-hydroxyacid dehydrogenase NAD-binding" evidence="6">
    <location>
        <begin position="115"/>
        <end position="291"/>
    </location>
</feature>
<dbReference type="Pfam" id="PF02826">
    <property type="entry name" value="2-Hacid_dh_C"/>
    <property type="match status" value="1"/>
</dbReference>
<feature type="domain" description="D-isomer specific 2-hydroxyacid dehydrogenase catalytic" evidence="5">
    <location>
        <begin position="35"/>
        <end position="322"/>
    </location>
</feature>
<gene>
    <name evidence="7" type="ORF">HY618_01260</name>
</gene>
<evidence type="ECO:0000259" key="6">
    <source>
        <dbReference type="Pfam" id="PF02826"/>
    </source>
</evidence>
<dbReference type="InterPro" id="IPR029753">
    <property type="entry name" value="D-isomer_DH_CS"/>
</dbReference>
<dbReference type="InterPro" id="IPR029752">
    <property type="entry name" value="D-isomer_DH_CS1"/>
</dbReference>
<dbReference type="Pfam" id="PF00389">
    <property type="entry name" value="2-Hacid_dh"/>
    <property type="match status" value="1"/>
</dbReference>
<dbReference type="PROSITE" id="PS00065">
    <property type="entry name" value="D_2_HYDROXYACID_DH_1"/>
    <property type="match status" value="1"/>
</dbReference>
<evidence type="ECO:0000256" key="1">
    <source>
        <dbReference type="ARBA" id="ARBA00005854"/>
    </source>
</evidence>
<dbReference type="GO" id="GO:0051287">
    <property type="term" value="F:NAD binding"/>
    <property type="evidence" value="ECO:0007669"/>
    <property type="project" value="InterPro"/>
</dbReference>
<dbReference type="FunFam" id="3.40.50.720:FF:000203">
    <property type="entry name" value="D-3-phosphoglycerate dehydrogenase (SerA)"/>
    <property type="match status" value="1"/>
</dbReference>
<dbReference type="Gene3D" id="3.40.50.720">
    <property type="entry name" value="NAD(P)-binding Rossmann-like Domain"/>
    <property type="match status" value="2"/>
</dbReference>
<evidence type="ECO:0000313" key="8">
    <source>
        <dbReference type="Proteomes" id="UP000752292"/>
    </source>
</evidence>
<keyword evidence="3" id="KW-0520">NAD</keyword>
<dbReference type="CDD" id="cd05299">
    <property type="entry name" value="CtBP_dh"/>
    <property type="match status" value="1"/>
</dbReference>
<protein>
    <submittedName>
        <fullName evidence="7">C-terminal binding protein</fullName>
    </submittedName>
</protein>
<accession>A0A933E8H4</accession>
<dbReference type="PANTHER" id="PTHR43761:SF1">
    <property type="entry name" value="D-ISOMER SPECIFIC 2-HYDROXYACID DEHYDROGENASE CATALYTIC DOMAIN-CONTAINING PROTEIN-RELATED"/>
    <property type="match status" value="1"/>
</dbReference>
<dbReference type="InterPro" id="IPR050418">
    <property type="entry name" value="D-iso_2-hydroxyacid_DH_PdxB"/>
</dbReference>
<reference evidence="7" key="1">
    <citation type="submission" date="2020-07" db="EMBL/GenBank/DDBJ databases">
        <title>Huge and variable diversity of episymbiotic CPR bacteria and DPANN archaea in groundwater ecosystems.</title>
        <authorList>
            <person name="He C.Y."/>
            <person name="Keren R."/>
            <person name="Whittaker M."/>
            <person name="Farag I.F."/>
            <person name="Doudna J."/>
            <person name="Cate J.H.D."/>
            <person name="Banfield J.F."/>
        </authorList>
    </citation>
    <scope>NUCLEOTIDE SEQUENCE</scope>
    <source>
        <strain evidence="7">NC_groundwater_1370_Ag_S-0.2um_69_93</strain>
    </source>
</reference>
<dbReference type="InterPro" id="IPR036291">
    <property type="entry name" value="NAD(P)-bd_dom_sf"/>
</dbReference>
<dbReference type="InterPro" id="IPR043322">
    <property type="entry name" value="CtBP"/>
</dbReference>
<dbReference type="SUPFAM" id="SSF52283">
    <property type="entry name" value="Formate/glycerate dehydrogenase catalytic domain-like"/>
    <property type="match status" value="1"/>
</dbReference>
<evidence type="ECO:0000256" key="3">
    <source>
        <dbReference type="ARBA" id="ARBA00023027"/>
    </source>
</evidence>
<keyword evidence="2 4" id="KW-0560">Oxidoreductase</keyword>
<dbReference type="PANTHER" id="PTHR43761">
    <property type="entry name" value="D-ISOMER SPECIFIC 2-HYDROXYACID DEHYDROGENASE FAMILY PROTEIN (AFU_ORTHOLOGUE AFUA_1G13630)"/>
    <property type="match status" value="1"/>
</dbReference>
<dbReference type="InterPro" id="IPR006139">
    <property type="entry name" value="D-isomer_2_OHA_DH_cat_dom"/>
</dbReference>
<evidence type="ECO:0000256" key="4">
    <source>
        <dbReference type="RuleBase" id="RU003719"/>
    </source>
</evidence>
<sequence>MKTPRQPLVVAVAGTRFGPLTLEQEVLAPLKCRVVEGPGADDASLIDLCREADAVISGSIPRFTETAINGFRKCRIIARGGIGVDNIDVEAAKRRGIAVTNVPDYCIEEVSGHAMAFILFFARKLDAGVTEVRRGGWGVAPIRPIAPLKGAALGIVGIGRIGAALGRKARAFGMRLLAHDPYAPDAAFKKLRAGKVELDALLREADYVSLHAPLTPGTRGIIGREALAKMKPGAVVVNVARGELVDEEALAGALREKRIRAAGLDVLSEEPPRAGHPLVALPNCHVTPHSAWYSTAAQDDLRRKAALEVVRCLKGKPLKYRVG</sequence>
<comment type="similarity">
    <text evidence="1 4">Belongs to the D-isomer specific 2-hydroxyacid dehydrogenase family.</text>
</comment>
<dbReference type="Proteomes" id="UP000752292">
    <property type="component" value="Unassembled WGS sequence"/>
</dbReference>
<comment type="caution">
    <text evidence="7">The sequence shown here is derived from an EMBL/GenBank/DDBJ whole genome shotgun (WGS) entry which is preliminary data.</text>
</comment>
<organism evidence="7 8">
    <name type="scientific">Tectimicrobiota bacterium</name>
    <dbReference type="NCBI Taxonomy" id="2528274"/>
    <lineage>
        <taxon>Bacteria</taxon>
        <taxon>Pseudomonadati</taxon>
        <taxon>Nitrospinota/Tectimicrobiota group</taxon>
        <taxon>Candidatus Tectimicrobiota</taxon>
    </lineage>
</organism>
<evidence type="ECO:0000313" key="7">
    <source>
        <dbReference type="EMBL" id="MBI4251063.1"/>
    </source>
</evidence>
<dbReference type="GO" id="GO:0003714">
    <property type="term" value="F:transcription corepressor activity"/>
    <property type="evidence" value="ECO:0007669"/>
    <property type="project" value="InterPro"/>
</dbReference>
<proteinExistence type="inferred from homology"/>